<dbReference type="Proteomes" id="UP000001740">
    <property type="component" value="Chromosome"/>
</dbReference>
<dbReference type="InterPro" id="IPR023753">
    <property type="entry name" value="FAD/NAD-binding_dom"/>
</dbReference>
<dbReference type="GO" id="GO:0050660">
    <property type="term" value="F:flavin adenine dinucleotide binding"/>
    <property type="evidence" value="ECO:0007669"/>
    <property type="project" value="InterPro"/>
</dbReference>
<dbReference type="GO" id="GO:0004362">
    <property type="term" value="F:glutathione-disulfide reductase (NADPH) activity"/>
    <property type="evidence" value="ECO:0007669"/>
    <property type="project" value="TreeGrafter"/>
</dbReference>
<dbReference type="SUPFAM" id="SSF51905">
    <property type="entry name" value="FAD/NAD(P)-binding domain"/>
    <property type="match status" value="1"/>
</dbReference>
<accession>A0A0K0GMC0</accession>
<evidence type="ECO:0000256" key="5">
    <source>
        <dbReference type="ARBA" id="ARBA00023284"/>
    </source>
</evidence>
<evidence type="ECO:0000256" key="4">
    <source>
        <dbReference type="ARBA" id="ARBA00023157"/>
    </source>
</evidence>
<dbReference type="EMBL" id="CP000967">
    <property type="protein sequence ID" value="ACD60144.1"/>
    <property type="molecule type" value="Genomic_DNA"/>
</dbReference>
<dbReference type="GO" id="GO:0005829">
    <property type="term" value="C:cytosol"/>
    <property type="evidence" value="ECO:0007669"/>
    <property type="project" value="TreeGrafter"/>
</dbReference>
<protein>
    <submittedName>
        <fullName evidence="7">Reductase</fullName>
    </submittedName>
</protein>
<name>A0A0K0GMC0_XANOP</name>
<dbReference type="GO" id="GO:0045454">
    <property type="term" value="P:cell redox homeostasis"/>
    <property type="evidence" value="ECO:0007669"/>
    <property type="project" value="InterPro"/>
</dbReference>
<evidence type="ECO:0000313" key="8">
    <source>
        <dbReference type="Proteomes" id="UP000001740"/>
    </source>
</evidence>
<gene>
    <name evidence="7" type="ordered locus">PXO_01913</name>
</gene>
<dbReference type="GO" id="GO:0034599">
    <property type="term" value="P:cellular response to oxidative stress"/>
    <property type="evidence" value="ECO:0007669"/>
    <property type="project" value="TreeGrafter"/>
</dbReference>
<keyword evidence="5" id="KW-0676">Redox-active center</keyword>
<dbReference type="InterPro" id="IPR046952">
    <property type="entry name" value="GSHR/TRXR-like"/>
</dbReference>
<evidence type="ECO:0000256" key="3">
    <source>
        <dbReference type="ARBA" id="ARBA00023002"/>
    </source>
</evidence>
<organism evidence="7 8">
    <name type="scientific">Xanthomonas oryzae pv. oryzae (strain PXO99A)</name>
    <dbReference type="NCBI Taxonomy" id="360094"/>
    <lineage>
        <taxon>Bacteria</taxon>
        <taxon>Pseudomonadati</taxon>
        <taxon>Pseudomonadota</taxon>
        <taxon>Gammaproteobacteria</taxon>
        <taxon>Lysobacterales</taxon>
        <taxon>Lysobacteraceae</taxon>
        <taxon>Xanthomonas</taxon>
    </lineage>
</organism>
<evidence type="ECO:0000256" key="1">
    <source>
        <dbReference type="ARBA" id="ARBA00001974"/>
    </source>
</evidence>
<dbReference type="Gene3D" id="3.50.50.60">
    <property type="entry name" value="FAD/NAD(P)-binding domain"/>
    <property type="match status" value="2"/>
</dbReference>
<dbReference type="PANTHER" id="PTHR42737:SF2">
    <property type="entry name" value="GLUTATHIONE REDUCTASE"/>
    <property type="match status" value="1"/>
</dbReference>
<evidence type="ECO:0000259" key="6">
    <source>
        <dbReference type="Pfam" id="PF07992"/>
    </source>
</evidence>
<evidence type="ECO:0000256" key="2">
    <source>
        <dbReference type="ARBA" id="ARBA00007532"/>
    </source>
</evidence>
<dbReference type="Pfam" id="PF07992">
    <property type="entry name" value="Pyr_redox_2"/>
    <property type="match status" value="1"/>
</dbReference>
<comment type="cofactor">
    <cofactor evidence="1">
        <name>FAD</name>
        <dbReference type="ChEBI" id="CHEBI:57692"/>
    </cofactor>
</comment>
<dbReference type="eggNOG" id="COG1249">
    <property type="taxonomic scope" value="Bacteria"/>
</dbReference>
<keyword evidence="3" id="KW-0560">Oxidoreductase</keyword>
<evidence type="ECO:0000313" key="7">
    <source>
        <dbReference type="EMBL" id="ACD60144.1"/>
    </source>
</evidence>
<sequence length="218" mass="23511">MGSRVHLFLQGERLLERFDAELTLQLADNLRHLGVRLHFGFTTTALERDAQGAMRVRGRSVHPREQGNDVFDKVFFAAGRRANTAGLGLDTVGVALGDKGEVLVDDGQTTNVPNIHAIGDVGGKVGLTPVAIAAGRKLMDRLFGNEPDARMHGCTDGLRRRAQCGVFAPAAWQWQCRADRRTGACALQRGGTRLSQQLPPDAACIGRRSAAQFVQAGT</sequence>
<dbReference type="InterPro" id="IPR036188">
    <property type="entry name" value="FAD/NAD-bd_sf"/>
</dbReference>
<comment type="similarity">
    <text evidence="2">Belongs to the class-I pyridine nucleotide-disulfide oxidoreductase family.</text>
</comment>
<dbReference type="PANTHER" id="PTHR42737">
    <property type="entry name" value="GLUTATHIONE REDUCTASE"/>
    <property type="match status" value="1"/>
</dbReference>
<feature type="domain" description="FAD/NAD(P)-binding" evidence="6">
    <location>
        <begin position="1"/>
        <end position="135"/>
    </location>
</feature>
<reference evidence="7 8" key="1">
    <citation type="journal article" date="2008" name="BMC Genomics">
        <title>Genome sequence and rapid evolution of the rice pathogen Xanthomonas oryzae pv. oryzae PXO99A.</title>
        <authorList>
            <person name="Salzberg S.L."/>
            <person name="Sommer D.D."/>
            <person name="Schatz M.C."/>
            <person name="Phillippy A.M."/>
            <person name="Rabinowicz P.D."/>
            <person name="Tsuge S."/>
            <person name="Furutani A."/>
            <person name="Ochiai H."/>
            <person name="Delcher A.L."/>
            <person name="Kelley D."/>
            <person name="Madupu R."/>
            <person name="Puiu D."/>
            <person name="Radune D."/>
            <person name="Shumway M."/>
            <person name="Trapnell C."/>
            <person name="Aparna G."/>
            <person name="Jha G."/>
            <person name="Pandey A."/>
            <person name="Patil P.B."/>
            <person name="Ishihara H."/>
            <person name="Meyer D.F."/>
            <person name="Szurek B."/>
            <person name="Verdier V."/>
            <person name="Koebnik R."/>
            <person name="Dow J.M."/>
            <person name="Ryan R.P."/>
            <person name="Hirata H."/>
            <person name="Tsuyumu S."/>
            <person name="Won Lee S."/>
            <person name="Seo Y.S."/>
            <person name="Sriariyanum M."/>
            <person name="Ronald P.C."/>
            <person name="Sonti R.V."/>
            <person name="Van Sluys M.A."/>
            <person name="Leach J.E."/>
            <person name="White F.F."/>
            <person name="Bogdanove A.J."/>
        </authorList>
    </citation>
    <scope>NUCLEOTIDE SEQUENCE [LARGE SCALE GENOMIC DNA]</scope>
    <source>
        <strain evidence="7 8">PXO99A</strain>
    </source>
</reference>
<dbReference type="GO" id="GO:0006749">
    <property type="term" value="P:glutathione metabolic process"/>
    <property type="evidence" value="ECO:0007669"/>
    <property type="project" value="TreeGrafter"/>
</dbReference>
<dbReference type="KEGG" id="xop:PXO_01913"/>
<keyword evidence="4" id="KW-1015">Disulfide bond</keyword>
<dbReference type="HOGENOM" id="CLU_1266476_0_0_6"/>
<dbReference type="AlphaFoldDB" id="A0A0K0GMC0"/>
<dbReference type="PRINTS" id="PR00368">
    <property type="entry name" value="FADPNR"/>
</dbReference>
<proteinExistence type="inferred from homology"/>